<dbReference type="Pfam" id="PF01053">
    <property type="entry name" value="Cys_Met_Meta_PP"/>
    <property type="match status" value="1"/>
</dbReference>
<evidence type="ECO:0000256" key="7">
    <source>
        <dbReference type="PIRSR" id="PIRSR001434-2"/>
    </source>
</evidence>
<dbReference type="InterPro" id="IPR015424">
    <property type="entry name" value="PyrdxlP-dep_Trfase"/>
</dbReference>
<comment type="catalytic activity">
    <reaction evidence="6">
        <text>L-methionine + H2O = methanethiol + 2-oxobutanoate + NH4(+)</text>
        <dbReference type="Rhea" id="RHEA:23800"/>
        <dbReference type="ChEBI" id="CHEBI:15377"/>
        <dbReference type="ChEBI" id="CHEBI:16007"/>
        <dbReference type="ChEBI" id="CHEBI:16763"/>
        <dbReference type="ChEBI" id="CHEBI:28938"/>
        <dbReference type="ChEBI" id="CHEBI:57844"/>
        <dbReference type="EC" id="4.4.1.11"/>
    </reaction>
    <physiologicalReaction direction="left-to-right" evidence="6">
        <dbReference type="Rhea" id="RHEA:23801"/>
    </physiologicalReaction>
</comment>
<dbReference type="GO" id="GO:0005737">
    <property type="term" value="C:cytoplasm"/>
    <property type="evidence" value="ECO:0007669"/>
    <property type="project" value="TreeGrafter"/>
</dbReference>
<keyword evidence="2 7" id="KW-0663">Pyridoxal phosphate</keyword>
<comment type="cofactor">
    <cofactor evidence="1 8">
        <name>pyridoxal 5'-phosphate</name>
        <dbReference type="ChEBI" id="CHEBI:597326"/>
    </cofactor>
</comment>
<dbReference type="GO" id="GO:0030170">
    <property type="term" value="F:pyridoxal phosphate binding"/>
    <property type="evidence" value="ECO:0007669"/>
    <property type="project" value="InterPro"/>
</dbReference>
<dbReference type="PANTHER" id="PTHR11808:SF80">
    <property type="entry name" value="CYSTATHIONINE GAMMA-LYASE"/>
    <property type="match status" value="1"/>
</dbReference>
<protein>
    <recommendedName>
        <fullName evidence="3">homocysteine desulfhydrase</fullName>
        <ecNumber evidence="3">4.4.1.2</ecNumber>
    </recommendedName>
    <alternativeName>
        <fullName evidence="4">Homocysteine desulfhydrase</fullName>
    </alternativeName>
</protein>
<dbReference type="EC" id="4.4.1.2" evidence="3"/>
<accession>A0A268ACV7</accession>
<dbReference type="InterPro" id="IPR015422">
    <property type="entry name" value="PyrdxlP-dep_Trfase_small"/>
</dbReference>
<dbReference type="InterPro" id="IPR015421">
    <property type="entry name" value="PyrdxlP-dep_Trfase_major"/>
</dbReference>
<evidence type="ECO:0000256" key="6">
    <source>
        <dbReference type="ARBA" id="ARBA00052699"/>
    </source>
</evidence>
<evidence type="ECO:0000256" key="1">
    <source>
        <dbReference type="ARBA" id="ARBA00001933"/>
    </source>
</evidence>
<dbReference type="SUPFAM" id="SSF53383">
    <property type="entry name" value="PLP-dependent transferases"/>
    <property type="match status" value="1"/>
</dbReference>
<dbReference type="FunFam" id="3.40.640.10:FF:000046">
    <property type="entry name" value="Cystathionine gamma-lyase"/>
    <property type="match status" value="1"/>
</dbReference>
<sequence>MAKSEERMKDIEICMHYGEVPNSYNGAIIPPTFSNTLFVYPTFEELGKAVSNEQNHFVYTRGTNPTVQIAEQKLAELECGEACKCFASGMAAISAALVHSLKSGDHVLCISNVYFSSMDLLIYMEKFNVSHSVIYSTDIAAIEQALLPTTKVIYLECPTDHNFRLVDLKALACLAKNKGIRTIIDNTWATPLFQKPLTHGIDIVVHSTSKYLGGHSDLMGGAVISNKQIISKLFTDEFILFGGIMPPREASQLLRSLRTLPIRMATHEANALKVAKFLESHSAVEAVHYPGLPSHPDYGLGQRQLTGYSGLLSFTLKNATYETVKEVINKTKVFQIGVSWGSFESLIMSPNYGNNADQLKKEHTSPGLIRLSVGQGDADELIQDLKQALE</sequence>
<dbReference type="CDD" id="cd00614">
    <property type="entry name" value="CGS_like"/>
    <property type="match status" value="1"/>
</dbReference>
<comment type="caution">
    <text evidence="9">The sequence shown here is derived from an EMBL/GenBank/DDBJ whole genome shotgun (WGS) entry which is preliminary data.</text>
</comment>
<evidence type="ECO:0000256" key="2">
    <source>
        <dbReference type="ARBA" id="ARBA00022898"/>
    </source>
</evidence>
<dbReference type="InterPro" id="IPR000277">
    <property type="entry name" value="Cys/Met-Metab_PyrdxlP-dep_enz"/>
</dbReference>
<comment type="catalytic activity">
    <reaction evidence="5">
        <text>L-homocysteine + H2O = 2-oxobutanoate + hydrogen sulfide + NH4(+) + H(+)</text>
        <dbReference type="Rhea" id="RHEA:14501"/>
        <dbReference type="ChEBI" id="CHEBI:15377"/>
        <dbReference type="ChEBI" id="CHEBI:15378"/>
        <dbReference type="ChEBI" id="CHEBI:16763"/>
        <dbReference type="ChEBI" id="CHEBI:28938"/>
        <dbReference type="ChEBI" id="CHEBI:29919"/>
        <dbReference type="ChEBI" id="CHEBI:58199"/>
        <dbReference type="EC" id="4.4.1.2"/>
    </reaction>
    <physiologicalReaction direction="left-to-right" evidence="5">
        <dbReference type="Rhea" id="RHEA:14502"/>
    </physiologicalReaction>
</comment>
<dbReference type="GO" id="GO:0019346">
    <property type="term" value="P:transsulfuration"/>
    <property type="evidence" value="ECO:0007669"/>
    <property type="project" value="InterPro"/>
</dbReference>
<evidence type="ECO:0000256" key="3">
    <source>
        <dbReference type="ARBA" id="ARBA00047175"/>
    </source>
</evidence>
<evidence type="ECO:0000256" key="4">
    <source>
        <dbReference type="ARBA" id="ARBA00047199"/>
    </source>
</evidence>
<dbReference type="AlphaFoldDB" id="A0A268ACV7"/>
<dbReference type="EMBL" id="NPBV01000003">
    <property type="protein sequence ID" value="PAD21953.1"/>
    <property type="molecule type" value="Genomic_DNA"/>
</dbReference>
<evidence type="ECO:0000256" key="5">
    <source>
        <dbReference type="ARBA" id="ARBA00048780"/>
    </source>
</evidence>
<reference evidence="9 10" key="1">
    <citation type="submission" date="2017-07" db="EMBL/GenBank/DDBJ databases">
        <title>Isolation and whole genome analysis of endospore-forming bacteria from heroin.</title>
        <authorList>
            <person name="Kalinowski J."/>
            <person name="Ahrens B."/>
            <person name="Al-Dilaimi A."/>
            <person name="Winkler A."/>
            <person name="Wibberg D."/>
            <person name="Schleenbecker U."/>
            <person name="Ruckert C."/>
            <person name="Wolfel R."/>
            <person name="Grass G."/>
        </authorList>
    </citation>
    <scope>NUCLEOTIDE SEQUENCE [LARGE SCALE GENOMIC DNA]</scope>
    <source>
        <strain evidence="9 10">7528</strain>
    </source>
</reference>
<evidence type="ECO:0000313" key="9">
    <source>
        <dbReference type="EMBL" id="PAD21953.1"/>
    </source>
</evidence>
<gene>
    <name evidence="9" type="ORF">CHH64_04715</name>
</gene>
<dbReference type="Gene3D" id="3.90.1150.10">
    <property type="entry name" value="Aspartate Aminotransferase, domain 1"/>
    <property type="match status" value="1"/>
</dbReference>
<dbReference type="PIRSF" id="PIRSF001434">
    <property type="entry name" value="CGS"/>
    <property type="match status" value="1"/>
</dbReference>
<feature type="modified residue" description="N6-(pyridoxal phosphate)lysine" evidence="7">
    <location>
        <position position="210"/>
    </location>
</feature>
<dbReference type="GO" id="GO:0018826">
    <property type="term" value="F:methionine gamma-lyase activity"/>
    <property type="evidence" value="ECO:0007669"/>
    <property type="project" value="UniProtKB-EC"/>
</dbReference>
<dbReference type="PANTHER" id="PTHR11808">
    <property type="entry name" value="TRANS-SULFURATION ENZYME FAMILY MEMBER"/>
    <property type="match status" value="1"/>
</dbReference>
<dbReference type="Proteomes" id="UP000216013">
    <property type="component" value="Unassembled WGS sequence"/>
</dbReference>
<name>A0A268ACV7_9BACI</name>
<proteinExistence type="inferred from homology"/>
<evidence type="ECO:0000256" key="8">
    <source>
        <dbReference type="RuleBase" id="RU362118"/>
    </source>
</evidence>
<keyword evidence="9" id="KW-0456">Lyase</keyword>
<dbReference type="RefSeq" id="WP_095260583.1">
    <property type="nucleotide sequence ID" value="NZ_NPBV01000003.1"/>
</dbReference>
<dbReference type="GO" id="GO:0047982">
    <property type="term" value="F:homocysteine desulfhydrase activity"/>
    <property type="evidence" value="ECO:0007669"/>
    <property type="project" value="UniProtKB-EC"/>
</dbReference>
<organism evidence="9 10">
    <name type="scientific">Terribacillus saccharophilus</name>
    <dbReference type="NCBI Taxonomy" id="361277"/>
    <lineage>
        <taxon>Bacteria</taxon>
        <taxon>Bacillati</taxon>
        <taxon>Bacillota</taxon>
        <taxon>Bacilli</taxon>
        <taxon>Bacillales</taxon>
        <taxon>Bacillaceae</taxon>
        <taxon>Terribacillus</taxon>
    </lineage>
</organism>
<dbReference type="Gene3D" id="3.40.640.10">
    <property type="entry name" value="Type I PLP-dependent aspartate aminotransferase-like (Major domain)"/>
    <property type="match status" value="1"/>
</dbReference>
<comment type="similarity">
    <text evidence="8">Belongs to the trans-sulfuration enzymes family.</text>
</comment>
<evidence type="ECO:0000313" key="10">
    <source>
        <dbReference type="Proteomes" id="UP000216013"/>
    </source>
</evidence>